<reference evidence="5 6" key="1">
    <citation type="journal article" date="2016" name="Front. Microbiol.">
        <title>Comparative Genomics Analysis of Streptomyces Species Reveals Their Adaptation to the Marine Environment and Their Diversity at the Genomic Level.</title>
        <authorList>
            <person name="Tian X."/>
            <person name="Zhang Z."/>
            <person name="Yang T."/>
            <person name="Chen M."/>
            <person name="Li J."/>
            <person name="Chen F."/>
            <person name="Yang J."/>
            <person name="Li W."/>
            <person name="Zhang B."/>
            <person name="Zhang Z."/>
            <person name="Wu J."/>
            <person name="Zhang C."/>
            <person name="Long L."/>
            <person name="Xiao J."/>
        </authorList>
    </citation>
    <scope>NUCLEOTIDE SEQUENCE [LARGE SCALE GENOMIC DNA]</scope>
    <source>
        <strain evidence="5 6">SCSIO 10390</strain>
    </source>
</reference>
<comment type="caution">
    <text evidence="5">The sequence shown here is derived from an EMBL/GenBank/DDBJ whole genome shotgun (WGS) entry which is preliminary data.</text>
</comment>
<feature type="region of interest" description="Disordered" evidence="3">
    <location>
        <begin position="290"/>
        <end position="319"/>
    </location>
</feature>
<accession>A0A1E7JSY4</accession>
<dbReference type="STRING" id="933944.AN215_06055"/>
<evidence type="ECO:0000259" key="4">
    <source>
        <dbReference type="SMART" id="SM00560"/>
    </source>
</evidence>
<evidence type="ECO:0000313" key="5">
    <source>
        <dbReference type="EMBL" id="OEU92003.1"/>
    </source>
</evidence>
<feature type="region of interest" description="Disordered" evidence="3">
    <location>
        <begin position="351"/>
        <end position="453"/>
    </location>
</feature>
<dbReference type="SUPFAM" id="SSF49899">
    <property type="entry name" value="Concanavalin A-like lectins/glucanases"/>
    <property type="match status" value="1"/>
</dbReference>
<evidence type="ECO:0000313" key="6">
    <source>
        <dbReference type="Proteomes" id="UP000176087"/>
    </source>
</evidence>
<evidence type="ECO:0000256" key="1">
    <source>
        <dbReference type="ARBA" id="ARBA00022729"/>
    </source>
</evidence>
<gene>
    <name evidence="5" type="ORF">AN215_06055</name>
</gene>
<dbReference type="Proteomes" id="UP000176087">
    <property type="component" value="Unassembled WGS sequence"/>
</dbReference>
<organism evidence="5 6">
    <name type="scientific">Streptomyces abyssalis</name>
    <dbReference type="NCBI Taxonomy" id="933944"/>
    <lineage>
        <taxon>Bacteria</taxon>
        <taxon>Bacillati</taxon>
        <taxon>Actinomycetota</taxon>
        <taxon>Actinomycetes</taxon>
        <taxon>Kitasatosporales</taxon>
        <taxon>Streptomycetaceae</taxon>
        <taxon>Streptomyces</taxon>
    </lineage>
</organism>
<proteinExistence type="predicted"/>
<dbReference type="Pfam" id="PF13385">
    <property type="entry name" value="Laminin_G_3"/>
    <property type="match status" value="1"/>
</dbReference>
<keyword evidence="1" id="KW-0732">Signal</keyword>
<feature type="compositionally biased region" description="Low complexity" evidence="3">
    <location>
        <begin position="370"/>
        <end position="379"/>
    </location>
</feature>
<feature type="compositionally biased region" description="Low complexity" evidence="3">
    <location>
        <begin position="291"/>
        <end position="304"/>
    </location>
</feature>
<evidence type="ECO:0000256" key="3">
    <source>
        <dbReference type="SAM" id="MobiDB-lite"/>
    </source>
</evidence>
<sequence length="626" mass="66615">MEFEWFSDAELVELARYGGEPAGAAIAAVQERHFDAVHEFAGLCLRDSGFADELARRTWHLAASPGGISIGAVRPQVLATVLWAAAGMAEAGQGGLLDPELAVWLTAQAQPSPDEPPWRGGAVPFLHRGSATARTFSSLSAGLQTVLWHHLVERAGGDETGRLLGAGSSESQEVPVLIRRAHRDFYYAYEQIHLSGMADDCRHFHRMVMAYADQRGGNTDDVIEHLDRCGYCARAVADLKRMHTDFGGLLSHALLPWGGPQYAESRRGEWASTTIEIPVIGRAGRRRVDMSAASATAGTVAPARVRGRERMRSRDRMRGRRLTKAVAAVGVCSAAVAFAYAQGVGPKLSELAGDVPSKDAQSPSEPRDPGPSGSGEDSPSPSPSEPGNGDVGPPRDGKGNRQPSSPAPSPSVRGAALEWLFDDGKDGNGGVAGDRSGNGHDGTPAGDPRPKPLKDGGLEFFGQQSVTSPGPVLDTDKSFSVSARVKLADTDAYQTVASQDGDEISSFQLQYDALEDRWEMRMHTADSQTSPADEAESDSAPRAGRWTSLTGVWDAADERIRLYVDGDLEGSVAREGDSSSEGEFAVGKAQLGDRFIRGFEGTIAEVRAYPRALTGAEAKELADGKD</sequence>
<dbReference type="SMART" id="SM00560">
    <property type="entry name" value="LamGL"/>
    <property type="match status" value="1"/>
</dbReference>
<keyword evidence="6" id="KW-1185">Reference proteome</keyword>
<dbReference type="InterPro" id="IPR013320">
    <property type="entry name" value="ConA-like_dom_sf"/>
</dbReference>
<dbReference type="AlphaFoldDB" id="A0A1E7JSY4"/>
<name>A0A1E7JSY4_9ACTN</name>
<feature type="domain" description="LamG-like jellyroll fold" evidence="4">
    <location>
        <begin position="477"/>
        <end position="616"/>
    </location>
</feature>
<dbReference type="InterPro" id="IPR006558">
    <property type="entry name" value="LamG-like"/>
</dbReference>
<feature type="region of interest" description="Disordered" evidence="3">
    <location>
        <begin position="523"/>
        <end position="543"/>
    </location>
</feature>
<dbReference type="Gene3D" id="2.60.120.200">
    <property type="match status" value="1"/>
</dbReference>
<dbReference type="RefSeq" id="WP_070009825.1">
    <property type="nucleotide sequence ID" value="NZ_LJGS01000037.1"/>
</dbReference>
<keyword evidence="2" id="KW-1015">Disulfide bond</keyword>
<dbReference type="OrthoDB" id="5056661at2"/>
<protein>
    <recommendedName>
        <fullName evidence="4">LamG-like jellyroll fold domain-containing protein</fullName>
    </recommendedName>
</protein>
<dbReference type="EMBL" id="LJGT01000037">
    <property type="protein sequence ID" value="OEU92003.1"/>
    <property type="molecule type" value="Genomic_DNA"/>
</dbReference>
<evidence type="ECO:0000256" key="2">
    <source>
        <dbReference type="ARBA" id="ARBA00023157"/>
    </source>
</evidence>
<feature type="compositionally biased region" description="Basic and acidic residues" evidence="3">
    <location>
        <begin position="306"/>
        <end position="316"/>
    </location>
</feature>